<dbReference type="InterPro" id="IPR041373">
    <property type="entry name" value="RT_RNaseH"/>
</dbReference>
<keyword evidence="4" id="KW-0255">Endonuclease</keyword>
<evidence type="ECO:0000313" key="9">
    <source>
        <dbReference type="Proteomes" id="UP001159363"/>
    </source>
</evidence>
<dbReference type="Proteomes" id="UP001159363">
    <property type="component" value="Chromosome 1"/>
</dbReference>
<evidence type="ECO:0000256" key="4">
    <source>
        <dbReference type="ARBA" id="ARBA00022759"/>
    </source>
</evidence>
<evidence type="ECO:0000259" key="7">
    <source>
        <dbReference type="Pfam" id="PF17917"/>
    </source>
</evidence>
<feature type="domain" description="Reverse transcriptase RNase H-like" evidence="7">
    <location>
        <begin position="2"/>
        <end position="45"/>
    </location>
</feature>
<keyword evidence="2" id="KW-0548">Nucleotidyltransferase</keyword>
<organism evidence="8 9">
    <name type="scientific">Dryococelus australis</name>
    <dbReference type="NCBI Taxonomy" id="614101"/>
    <lineage>
        <taxon>Eukaryota</taxon>
        <taxon>Metazoa</taxon>
        <taxon>Ecdysozoa</taxon>
        <taxon>Arthropoda</taxon>
        <taxon>Hexapoda</taxon>
        <taxon>Insecta</taxon>
        <taxon>Pterygota</taxon>
        <taxon>Neoptera</taxon>
        <taxon>Polyneoptera</taxon>
        <taxon>Phasmatodea</taxon>
        <taxon>Verophasmatodea</taxon>
        <taxon>Anareolatae</taxon>
        <taxon>Phasmatidae</taxon>
        <taxon>Eurycanthinae</taxon>
        <taxon>Dryococelus</taxon>
    </lineage>
</organism>
<evidence type="ECO:0000256" key="2">
    <source>
        <dbReference type="ARBA" id="ARBA00022695"/>
    </source>
</evidence>
<reference evidence="8 9" key="1">
    <citation type="submission" date="2023-02" db="EMBL/GenBank/DDBJ databases">
        <title>LHISI_Scaffold_Assembly.</title>
        <authorList>
            <person name="Stuart O.P."/>
            <person name="Cleave R."/>
            <person name="Magrath M.J.L."/>
            <person name="Mikheyev A.S."/>
        </authorList>
    </citation>
    <scope>NUCLEOTIDE SEQUENCE [LARGE SCALE GENOMIC DNA]</scope>
    <source>
        <strain evidence="8">Daus_M_001</strain>
        <tissue evidence="8">Leg muscle</tissue>
    </source>
</reference>
<proteinExistence type="predicted"/>
<evidence type="ECO:0000256" key="3">
    <source>
        <dbReference type="ARBA" id="ARBA00022722"/>
    </source>
</evidence>
<name>A0ABQ9IFZ2_9NEOP</name>
<accession>A0ABQ9IFZ2</accession>
<dbReference type="PANTHER" id="PTHR37984">
    <property type="entry name" value="PROTEIN CBG26694"/>
    <property type="match status" value="1"/>
</dbReference>
<keyword evidence="9" id="KW-1185">Reference proteome</keyword>
<sequence>MEHFADYLDHASFELFTDNQALSWLLKSNKPAGRLAFWLVRLFRFKFDVHHIKGKDNLVADVLSRMFCSGEYEVTASDTAEIQKINVVNEIVPNHVESVEVTGSRSKVKMDTGRPGKGRSYHELSLFSWHRTSDRPRVVIDSQYGLGAIYRNDTDMVNTYRNDIEKCISHSLSDCYGGLIGDLTPTSPKMCALASPDGDCYTNYISSGCWALLRLGPRPSTFATHDISAIRMRGEFAEAQNRQGKSIPLKADDQGRGMPGLLHTLVVTSEYLGRPKKNKSERPIRRQRLRHPCLPVSGSAPPPLCGVWVITLFPLLPLHDVRDSHLTQSAGWKS</sequence>
<keyword evidence="3" id="KW-0540">Nuclease</keyword>
<dbReference type="PANTHER" id="PTHR37984:SF5">
    <property type="entry name" value="PROTEIN NYNRIN-LIKE"/>
    <property type="match status" value="1"/>
</dbReference>
<comment type="caution">
    <text evidence="8">The sequence shown here is derived from an EMBL/GenBank/DDBJ whole genome shotgun (WGS) entry which is preliminary data.</text>
</comment>
<protein>
    <recommendedName>
        <fullName evidence="7">Reverse transcriptase RNase H-like domain-containing protein</fullName>
    </recommendedName>
</protein>
<evidence type="ECO:0000256" key="6">
    <source>
        <dbReference type="ARBA" id="ARBA00022918"/>
    </source>
</evidence>
<gene>
    <name evidence="8" type="ORF">PR048_000704</name>
</gene>
<evidence type="ECO:0000313" key="8">
    <source>
        <dbReference type="EMBL" id="KAJ8895372.1"/>
    </source>
</evidence>
<evidence type="ECO:0000256" key="1">
    <source>
        <dbReference type="ARBA" id="ARBA00022679"/>
    </source>
</evidence>
<dbReference type="EMBL" id="JARBHB010000001">
    <property type="protein sequence ID" value="KAJ8895372.1"/>
    <property type="molecule type" value="Genomic_DNA"/>
</dbReference>
<keyword evidence="6" id="KW-0695">RNA-directed DNA polymerase</keyword>
<evidence type="ECO:0000256" key="5">
    <source>
        <dbReference type="ARBA" id="ARBA00022801"/>
    </source>
</evidence>
<dbReference type="InterPro" id="IPR050951">
    <property type="entry name" value="Retrovirus_Pol_polyprotein"/>
</dbReference>
<keyword evidence="1" id="KW-0808">Transferase</keyword>
<dbReference type="Pfam" id="PF17917">
    <property type="entry name" value="RT_RNaseH"/>
    <property type="match status" value="1"/>
</dbReference>
<keyword evidence="5" id="KW-0378">Hydrolase</keyword>